<dbReference type="PROSITE" id="PS51194">
    <property type="entry name" value="HELICASE_CTER"/>
    <property type="match status" value="1"/>
</dbReference>
<gene>
    <name evidence="2" type="ORF">KIPB_014743</name>
</gene>
<dbReference type="EMBL" id="BDIP01007778">
    <property type="protein sequence ID" value="GCA64590.1"/>
    <property type="molecule type" value="Genomic_DNA"/>
</dbReference>
<evidence type="ECO:0000313" key="3">
    <source>
        <dbReference type="Proteomes" id="UP000265618"/>
    </source>
</evidence>
<protein>
    <recommendedName>
        <fullName evidence="1">Helicase C-terminal domain-containing protein</fullName>
    </recommendedName>
</protein>
<dbReference type="Gene3D" id="3.40.50.300">
    <property type="entry name" value="P-loop containing nucleotide triphosphate hydrolases"/>
    <property type="match status" value="1"/>
</dbReference>
<name>A0A391NVJ5_9EUKA</name>
<sequence length="113" mass="13167">EDKHTVSRIHGDMDQAQRDEIMYAFRKGATRILITTDLLARSIDVQKVSLVINFDFPKSLEQYYHRLCRSSRFGCKGVAINFMKDEEGPLLEECREYFSTAIDELPEELESLF</sequence>
<dbReference type="PANTHER" id="PTHR47958">
    <property type="entry name" value="ATP-DEPENDENT RNA HELICASE DBP3"/>
    <property type="match status" value="1"/>
</dbReference>
<proteinExistence type="predicted"/>
<organism evidence="2 3">
    <name type="scientific">Kipferlia bialata</name>
    <dbReference type="NCBI Taxonomy" id="797122"/>
    <lineage>
        <taxon>Eukaryota</taxon>
        <taxon>Metamonada</taxon>
        <taxon>Carpediemonas-like organisms</taxon>
        <taxon>Kipferlia</taxon>
    </lineage>
</organism>
<keyword evidence="3" id="KW-1185">Reference proteome</keyword>
<comment type="caution">
    <text evidence="2">The sequence shown here is derived from an EMBL/GenBank/DDBJ whole genome shotgun (WGS) entry which is preliminary data.</text>
</comment>
<dbReference type="InterPro" id="IPR001650">
    <property type="entry name" value="Helicase_C-like"/>
</dbReference>
<dbReference type="SMART" id="SM00490">
    <property type="entry name" value="HELICc"/>
    <property type="match status" value="1"/>
</dbReference>
<evidence type="ECO:0000259" key="1">
    <source>
        <dbReference type="PROSITE" id="PS51194"/>
    </source>
</evidence>
<dbReference type="OrthoDB" id="10265785at2759"/>
<evidence type="ECO:0000313" key="2">
    <source>
        <dbReference type="EMBL" id="GCA64590.1"/>
    </source>
</evidence>
<accession>A0A391NVJ5</accession>
<dbReference type="AlphaFoldDB" id="A0A391NVJ5"/>
<dbReference type="InterPro" id="IPR027417">
    <property type="entry name" value="P-loop_NTPase"/>
</dbReference>
<feature type="non-terminal residue" evidence="2">
    <location>
        <position position="1"/>
    </location>
</feature>
<dbReference type="CDD" id="cd18787">
    <property type="entry name" value="SF2_C_DEAD"/>
    <property type="match status" value="1"/>
</dbReference>
<dbReference type="Proteomes" id="UP000265618">
    <property type="component" value="Unassembled WGS sequence"/>
</dbReference>
<dbReference type="Pfam" id="PF00271">
    <property type="entry name" value="Helicase_C"/>
    <property type="match status" value="1"/>
</dbReference>
<reference evidence="2 3" key="1">
    <citation type="journal article" date="2018" name="PLoS ONE">
        <title>The draft genome of Kipferlia bialata reveals reductive genome evolution in fornicate parasites.</title>
        <authorList>
            <person name="Tanifuji G."/>
            <person name="Takabayashi S."/>
            <person name="Kume K."/>
            <person name="Takagi M."/>
            <person name="Nakayama T."/>
            <person name="Kamikawa R."/>
            <person name="Inagaki Y."/>
            <person name="Hashimoto T."/>
        </authorList>
    </citation>
    <scope>NUCLEOTIDE SEQUENCE [LARGE SCALE GENOMIC DNA]</scope>
    <source>
        <strain evidence="2">NY0173</strain>
    </source>
</reference>
<dbReference type="SUPFAM" id="SSF52540">
    <property type="entry name" value="P-loop containing nucleoside triphosphate hydrolases"/>
    <property type="match status" value="1"/>
</dbReference>
<feature type="domain" description="Helicase C-terminal" evidence="1">
    <location>
        <begin position="1"/>
        <end position="113"/>
    </location>
</feature>